<dbReference type="InterPro" id="IPR011008">
    <property type="entry name" value="Dimeric_a/b-barrel"/>
</dbReference>
<evidence type="ECO:0008006" key="3">
    <source>
        <dbReference type="Google" id="ProtNLM"/>
    </source>
</evidence>
<organism evidence="1 2">
    <name type="scientific">Culicoidibacter larvae</name>
    <dbReference type="NCBI Taxonomy" id="2579976"/>
    <lineage>
        <taxon>Bacteria</taxon>
        <taxon>Bacillati</taxon>
        <taxon>Bacillota</taxon>
        <taxon>Culicoidibacteria</taxon>
        <taxon>Culicoidibacterales</taxon>
        <taxon>Culicoidibacteraceae</taxon>
        <taxon>Culicoidibacter</taxon>
    </lineage>
</organism>
<keyword evidence="2" id="KW-1185">Reference proteome</keyword>
<name>A0A5R8QDS0_9FIRM</name>
<accession>A0A5R8QDS0</accession>
<comment type="caution">
    <text evidence="1">The sequence shown here is derived from an EMBL/GenBank/DDBJ whole genome shotgun (WGS) entry which is preliminary data.</text>
</comment>
<dbReference type="EMBL" id="VBWP01000003">
    <property type="protein sequence ID" value="TLG75407.1"/>
    <property type="molecule type" value="Genomic_DNA"/>
</dbReference>
<sequence length="99" mass="11286">MAKAVFYVSFKLKKGASVSEFLAAAEQLNNGYMAKQKGYISWQQLVDGDTWADYITFETMEDAKRVAESTEPNELAKAFYAFINLNSCKVHMYTIEKSY</sequence>
<dbReference type="AlphaFoldDB" id="A0A5R8QDS0"/>
<gene>
    <name evidence="1" type="ORF">FEZ08_04990</name>
</gene>
<dbReference type="RefSeq" id="WP_138190614.1">
    <property type="nucleotide sequence ID" value="NZ_VBWP01000003.1"/>
</dbReference>
<dbReference type="InParanoid" id="A0A5R8QDS0"/>
<dbReference type="Proteomes" id="UP000306912">
    <property type="component" value="Unassembled WGS sequence"/>
</dbReference>
<reference evidence="1 2" key="1">
    <citation type="submission" date="2019-05" db="EMBL/GenBank/DDBJ databases">
        <title>Culicoidintestinum kansasii gen. nov., sp. nov. from the gastrointestinal tract of the biting midge, Culicoides sonorensis.</title>
        <authorList>
            <person name="Neupane S."/>
            <person name="Ghosh A."/>
            <person name="Gunther S."/>
            <person name="Martin K."/>
            <person name="Zurek L."/>
        </authorList>
    </citation>
    <scope>NUCLEOTIDE SEQUENCE [LARGE SCALE GENOMIC DNA]</scope>
    <source>
        <strain evidence="1 2">CS-1</strain>
    </source>
</reference>
<dbReference type="SUPFAM" id="SSF54909">
    <property type="entry name" value="Dimeric alpha+beta barrel"/>
    <property type="match status" value="1"/>
</dbReference>
<evidence type="ECO:0000313" key="1">
    <source>
        <dbReference type="EMBL" id="TLG75407.1"/>
    </source>
</evidence>
<proteinExistence type="predicted"/>
<evidence type="ECO:0000313" key="2">
    <source>
        <dbReference type="Proteomes" id="UP000306912"/>
    </source>
</evidence>
<protein>
    <recommendedName>
        <fullName evidence="3">ABM domain-containing protein</fullName>
    </recommendedName>
</protein>
<dbReference type="OrthoDB" id="2055115at2"/>